<comment type="caution">
    <text evidence="7">The sequence shown here is derived from an EMBL/GenBank/DDBJ whole genome shotgun (WGS) entry which is preliminary data.</text>
</comment>
<dbReference type="InterPro" id="IPR037207">
    <property type="entry name" value="Nuop51_4Fe4S-bd_sf"/>
</dbReference>
<evidence type="ECO:0000256" key="4">
    <source>
        <dbReference type="ARBA" id="ARBA00023004"/>
    </source>
</evidence>
<dbReference type="SUPFAM" id="SSF142019">
    <property type="entry name" value="Nqo1 FMN-binding domain-like"/>
    <property type="match status" value="2"/>
</dbReference>
<dbReference type="InterPro" id="IPR011538">
    <property type="entry name" value="Nuo51_FMN-bd"/>
</dbReference>
<sequence length="399" mass="41992">MTLVHRVLPPQPVTSLEEHVDRGGGKGLQAARRVEPEALVAQLEASGLRGRGGAGFPTGTKWRTVAENRSPQLPTTVVVNGAEGEPGTYKDRTILRFDPYSVLEGALIAALAVGADSVVVALKRTFTTEVARVREAIAEVERVGWADGMTLLVFEGPAEYLYGEETALLETIDGRYPFPRISPPFRRGVVEVVETDADAASRSGLSAHVEMAGPGGDSAPPPALVDNVETLANVPRIIARGAAWFRTEGTERSPGTIVCTVTGQVRRHGVGEVMMGTPLREVLDDIGGGPLPGRRIKAVMSGVATGLITADQLDTPVSYESMAEAGSGLGSGGFMVFDDTDDMTAVAAGASRFLAVESCGQCTPCKQDGLVLADLWAKLCRGEGSAADVETIRKRARSV</sequence>
<dbReference type="SUPFAM" id="SSF140490">
    <property type="entry name" value="Nqo1C-terminal domain-like"/>
    <property type="match status" value="1"/>
</dbReference>
<dbReference type="InterPro" id="IPR037225">
    <property type="entry name" value="Nuo51_FMN-bd_sf"/>
</dbReference>
<dbReference type="GO" id="GO:0051539">
    <property type="term" value="F:4 iron, 4 sulfur cluster binding"/>
    <property type="evidence" value="ECO:0007669"/>
    <property type="project" value="UniProtKB-KW"/>
</dbReference>
<proteinExistence type="inferred from homology"/>
<dbReference type="Gene3D" id="3.10.20.600">
    <property type="match status" value="1"/>
</dbReference>
<gene>
    <name evidence="7" type="ORF">DLM65_09035</name>
</gene>
<feature type="non-terminal residue" evidence="7">
    <location>
        <position position="399"/>
    </location>
</feature>
<evidence type="ECO:0000313" key="7">
    <source>
        <dbReference type="EMBL" id="PZR80133.1"/>
    </source>
</evidence>
<dbReference type="Gene3D" id="3.40.50.11540">
    <property type="entry name" value="NADH-ubiquinone oxidoreductase 51kDa subunit"/>
    <property type="match status" value="1"/>
</dbReference>
<dbReference type="Proteomes" id="UP000248724">
    <property type="component" value="Unassembled WGS sequence"/>
</dbReference>
<evidence type="ECO:0000256" key="3">
    <source>
        <dbReference type="ARBA" id="ARBA00022723"/>
    </source>
</evidence>
<dbReference type="Gene3D" id="1.20.1440.230">
    <property type="entry name" value="NADH-ubiquinone oxidoreductase 51kDa subunit, iron-sulphur binding domain"/>
    <property type="match status" value="1"/>
</dbReference>
<evidence type="ECO:0000259" key="6">
    <source>
        <dbReference type="SMART" id="SM00928"/>
    </source>
</evidence>
<evidence type="ECO:0000313" key="8">
    <source>
        <dbReference type="Proteomes" id="UP000248724"/>
    </source>
</evidence>
<dbReference type="PANTHER" id="PTHR43578:SF3">
    <property type="entry name" value="NADH-QUINONE OXIDOREDUCTASE SUBUNIT F"/>
    <property type="match status" value="1"/>
</dbReference>
<evidence type="ECO:0000256" key="5">
    <source>
        <dbReference type="ARBA" id="ARBA00023014"/>
    </source>
</evidence>
<feature type="domain" description="NADH-ubiquinone oxidoreductase 51kDa subunit iron-sulphur binding" evidence="6">
    <location>
        <begin position="344"/>
        <end position="389"/>
    </location>
</feature>
<dbReference type="Pfam" id="PF10531">
    <property type="entry name" value="SLBB"/>
    <property type="match status" value="1"/>
</dbReference>
<comment type="similarity">
    <text evidence="1">Belongs to the complex I 51 kDa subunit family.</text>
</comment>
<keyword evidence="4" id="KW-0408">Iron</keyword>
<dbReference type="GO" id="GO:0046872">
    <property type="term" value="F:metal ion binding"/>
    <property type="evidence" value="ECO:0007669"/>
    <property type="project" value="UniProtKB-KW"/>
</dbReference>
<dbReference type="Pfam" id="PF01512">
    <property type="entry name" value="Complex1_51K"/>
    <property type="match status" value="1"/>
</dbReference>
<evidence type="ECO:0000256" key="2">
    <source>
        <dbReference type="ARBA" id="ARBA00022485"/>
    </source>
</evidence>
<dbReference type="EMBL" id="QHBU01000171">
    <property type="protein sequence ID" value="PZR80133.1"/>
    <property type="molecule type" value="Genomic_DNA"/>
</dbReference>
<dbReference type="AlphaFoldDB" id="A0A2W5Z4E5"/>
<name>A0A2W5Z4E5_9BACT</name>
<keyword evidence="3" id="KW-0479">Metal-binding</keyword>
<keyword evidence="5" id="KW-0411">Iron-sulfur</keyword>
<accession>A0A2W5Z4E5</accession>
<organism evidence="7 8">
    <name type="scientific">Candidatus Aeolococcus gillhamiae</name>
    <dbReference type="NCBI Taxonomy" id="3127015"/>
    <lineage>
        <taxon>Bacteria</taxon>
        <taxon>Bacillati</taxon>
        <taxon>Candidatus Dormiibacterota</taxon>
        <taxon>Candidatus Dormibacteria</taxon>
        <taxon>Candidatus Aeolococcales</taxon>
        <taxon>Candidatus Aeolococcaceae</taxon>
        <taxon>Candidatus Aeolococcus</taxon>
    </lineage>
</organism>
<dbReference type="SUPFAM" id="SSF142984">
    <property type="entry name" value="Nqo1 middle domain-like"/>
    <property type="match status" value="1"/>
</dbReference>
<dbReference type="Pfam" id="PF10589">
    <property type="entry name" value="NADH_4Fe-4S"/>
    <property type="match status" value="1"/>
</dbReference>
<dbReference type="PANTHER" id="PTHR43578">
    <property type="entry name" value="NADH-QUINONE OXIDOREDUCTASE SUBUNIT F"/>
    <property type="match status" value="1"/>
</dbReference>
<dbReference type="InterPro" id="IPR019554">
    <property type="entry name" value="Soluble_ligand-bd"/>
</dbReference>
<dbReference type="InterPro" id="IPR019575">
    <property type="entry name" value="Nuop51_4Fe4S-bd"/>
</dbReference>
<reference evidence="7 8" key="1">
    <citation type="journal article" date="2017" name="Nature">
        <title>Atmospheric trace gases support primary production in Antarctic desert surface soil.</title>
        <authorList>
            <person name="Ji M."/>
            <person name="Greening C."/>
            <person name="Vanwonterghem I."/>
            <person name="Carere C.R."/>
            <person name="Bay S.K."/>
            <person name="Steen J.A."/>
            <person name="Montgomery K."/>
            <person name="Lines T."/>
            <person name="Beardall J."/>
            <person name="van Dorst J."/>
            <person name="Snape I."/>
            <person name="Stott M.B."/>
            <person name="Hugenholtz P."/>
            <person name="Ferrari B.C."/>
        </authorList>
    </citation>
    <scope>NUCLEOTIDE SEQUENCE [LARGE SCALE GENOMIC DNA]</scope>
    <source>
        <strain evidence="7">RRmetagenome_bin12</strain>
    </source>
</reference>
<dbReference type="SMART" id="SM00928">
    <property type="entry name" value="NADH_4Fe-4S"/>
    <property type="match status" value="1"/>
</dbReference>
<evidence type="ECO:0000256" key="1">
    <source>
        <dbReference type="ARBA" id="ARBA00007523"/>
    </source>
</evidence>
<keyword evidence="2" id="KW-0004">4Fe-4S</keyword>
<protein>
    <recommendedName>
        <fullName evidence="6">NADH-ubiquinone oxidoreductase 51kDa subunit iron-sulphur binding domain-containing protein</fullName>
    </recommendedName>
</protein>